<evidence type="ECO:0000313" key="1">
    <source>
        <dbReference type="EMBL" id="KAJ8666204.1"/>
    </source>
</evidence>
<gene>
    <name evidence="1" type="ORF">QAD02_007866</name>
</gene>
<keyword evidence="2" id="KW-1185">Reference proteome</keyword>
<protein>
    <submittedName>
        <fullName evidence="1">Uncharacterized protein</fullName>
    </submittedName>
</protein>
<dbReference type="EMBL" id="CM056744">
    <property type="protein sequence ID" value="KAJ8666204.1"/>
    <property type="molecule type" value="Genomic_DNA"/>
</dbReference>
<sequence>MGKAINKGKIALRSIWRVLNTGNHSNWSATQKLFNATVESTVLYEMGMRGLFHKEQIGEIQTTFLKRLLYLPNCTPGYLLRVETESTSLDVEVIKCALNYWIKLLDMKPNRYPRKMYEKLRDTPHDSSKLTSKSNWYAQLQTILVKADQALKGIIILE</sequence>
<organism evidence="1 2">
    <name type="scientific">Eretmocerus hayati</name>
    <dbReference type="NCBI Taxonomy" id="131215"/>
    <lineage>
        <taxon>Eukaryota</taxon>
        <taxon>Metazoa</taxon>
        <taxon>Ecdysozoa</taxon>
        <taxon>Arthropoda</taxon>
        <taxon>Hexapoda</taxon>
        <taxon>Insecta</taxon>
        <taxon>Pterygota</taxon>
        <taxon>Neoptera</taxon>
        <taxon>Endopterygota</taxon>
        <taxon>Hymenoptera</taxon>
        <taxon>Apocrita</taxon>
        <taxon>Proctotrupomorpha</taxon>
        <taxon>Chalcidoidea</taxon>
        <taxon>Aphelinidae</taxon>
        <taxon>Aphelininae</taxon>
        <taxon>Eretmocerus</taxon>
    </lineage>
</organism>
<dbReference type="Proteomes" id="UP001239111">
    <property type="component" value="Chromosome 4"/>
</dbReference>
<name>A0ACC2N4V3_9HYME</name>
<proteinExistence type="predicted"/>
<comment type="caution">
    <text evidence="1">The sequence shown here is derived from an EMBL/GenBank/DDBJ whole genome shotgun (WGS) entry which is preliminary data.</text>
</comment>
<accession>A0ACC2N4V3</accession>
<evidence type="ECO:0000313" key="2">
    <source>
        <dbReference type="Proteomes" id="UP001239111"/>
    </source>
</evidence>
<reference evidence="1" key="1">
    <citation type="submission" date="2023-04" db="EMBL/GenBank/DDBJ databases">
        <title>A chromosome-level genome assembly of the parasitoid wasp Eretmocerus hayati.</title>
        <authorList>
            <person name="Zhong Y."/>
            <person name="Liu S."/>
            <person name="Liu Y."/>
        </authorList>
    </citation>
    <scope>NUCLEOTIDE SEQUENCE</scope>
    <source>
        <strain evidence="1">ZJU_SS_LIU_2023</strain>
    </source>
</reference>